<sequence length="102" mass="11154">MMLWPCAEERPSSIVRLQEGYKLCSTVHVSGRKVLGSSHVDEGILVRPLSDLILAQTTLGTMVKIEGDDDDDTPFSVESAINLGKYDSSSQNLIISIVACDW</sequence>
<accession>A0A5C7IXE2</accession>
<gene>
    <name evidence="1" type="ORF">EZV62_001725</name>
</gene>
<dbReference type="Proteomes" id="UP000323000">
    <property type="component" value="Chromosome 1"/>
</dbReference>
<dbReference type="EMBL" id="VAHF01000001">
    <property type="protein sequence ID" value="TXG73146.1"/>
    <property type="molecule type" value="Genomic_DNA"/>
</dbReference>
<keyword evidence="2" id="KW-1185">Reference proteome</keyword>
<protein>
    <submittedName>
        <fullName evidence="1">Uncharacterized protein</fullName>
    </submittedName>
</protein>
<dbReference type="OrthoDB" id="27543at2759"/>
<organism evidence="1 2">
    <name type="scientific">Acer yangbiense</name>
    <dbReference type="NCBI Taxonomy" id="1000413"/>
    <lineage>
        <taxon>Eukaryota</taxon>
        <taxon>Viridiplantae</taxon>
        <taxon>Streptophyta</taxon>
        <taxon>Embryophyta</taxon>
        <taxon>Tracheophyta</taxon>
        <taxon>Spermatophyta</taxon>
        <taxon>Magnoliopsida</taxon>
        <taxon>eudicotyledons</taxon>
        <taxon>Gunneridae</taxon>
        <taxon>Pentapetalae</taxon>
        <taxon>rosids</taxon>
        <taxon>malvids</taxon>
        <taxon>Sapindales</taxon>
        <taxon>Sapindaceae</taxon>
        <taxon>Hippocastanoideae</taxon>
        <taxon>Acereae</taxon>
        <taxon>Acer</taxon>
    </lineage>
</organism>
<dbReference type="Pfam" id="PF13862">
    <property type="entry name" value="BCCIP"/>
    <property type="match status" value="1"/>
</dbReference>
<reference evidence="2" key="1">
    <citation type="journal article" date="2019" name="Gigascience">
        <title>De novo genome assembly of the endangered Acer yangbiense, a plant species with extremely small populations endemic to Yunnan Province, China.</title>
        <authorList>
            <person name="Yang J."/>
            <person name="Wariss H.M."/>
            <person name="Tao L."/>
            <person name="Zhang R."/>
            <person name="Yun Q."/>
            <person name="Hollingsworth P."/>
            <person name="Dao Z."/>
            <person name="Luo G."/>
            <person name="Guo H."/>
            <person name="Ma Y."/>
            <person name="Sun W."/>
        </authorList>
    </citation>
    <scope>NUCLEOTIDE SEQUENCE [LARGE SCALE GENOMIC DNA]</scope>
    <source>
        <strain evidence="2">cv. Malutang</strain>
    </source>
</reference>
<dbReference type="InterPro" id="IPR025602">
    <property type="entry name" value="BCP1_family"/>
</dbReference>
<evidence type="ECO:0000313" key="1">
    <source>
        <dbReference type="EMBL" id="TXG73146.1"/>
    </source>
</evidence>
<comment type="caution">
    <text evidence="1">The sequence shown here is derived from an EMBL/GenBank/DDBJ whole genome shotgun (WGS) entry which is preliminary data.</text>
</comment>
<proteinExistence type="predicted"/>
<dbReference type="AlphaFoldDB" id="A0A5C7IXE2"/>
<name>A0A5C7IXE2_9ROSI</name>
<evidence type="ECO:0000313" key="2">
    <source>
        <dbReference type="Proteomes" id="UP000323000"/>
    </source>
</evidence>